<evidence type="ECO:0000313" key="2">
    <source>
        <dbReference type="Proteomes" id="UP000197019"/>
    </source>
</evidence>
<dbReference type="InterPro" id="IPR006439">
    <property type="entry name" value="HAD-SF_hydro_IA"/>
</dbReference>
<sequence>MPFSAVLFDMDGLVLDTESTYCQAWQQAAARMGHYLSDSFCRSLSGLHHQAIDAKLQDACGADFDIQAFNRRAGACWRERVTTDGIPVKPGVAELLAYLEARQIPFALATNSRAANAQECLALAGLAGAFKVLVGRDDVAAGKPSPDVFLRAAALLQTPIHACWVLEDSLIGIMAAHSAGAFPVLVPSGSPVETQALALCAMMRPDLSAVLATIRAEFAHR</sequence>
<reference evidence="1 2" key="1">
    <citation type="submission" date="2017-06" db="EMBL/GenBank/DDBJ databases">
        <title>Genome Sequencing of the methanotroph Methylovulum psychrotolerants str. HV10-M2 isolated from a high-altitude environment.</title>
        <authorList>
            <person name="Mateos-Rivera A."/>
        </authorList>
    </citation>
    <scope>NUCLEOTIDE SEQUENCE [LARGE SCALE GENOMIC DNA]</scope>
    <source>
        <strain evidence="1 2">HV10_M2</strain>
    </source>
</reference>
<dbReference type="Gene3D" id="1.10.150.240">
    <property type="entry name" value="Putative phosphatase, domain 2"/>
    <property type="match status" value="1"/>
</dbReference>
<dbReference type="InterPro" id="IPR023214">
    <property type="entry name" value="HAD_sf"/>
</dbReference>
<dbReference type="SUPFAM" id="SSF56784">
    <property type="entry name" value="HAD-like"/>
    <property type="match status" value="1"/>
</dbReference>
<dbReference type="InterPro" id="IPR023198">
    <property type="entry name" value="PGP-like_dom2"/>
</dbReference>
<dbReference type="Proteomes" id="UP000197019">
    <property type="component" value="Chromosome"/>
</dbReference>
<dbReference type="NCBIfam" id="TIGR01509">
    <property type="entry name" value="HAD-SF-IA-v3"/>
    <property type="match status" value="1"/>
</dbReference>
<dbReference type="OrthoDB" id="9800058at2"/>
<gene>
    <name evidence="1" type="ORF">CEK71_02830</name>
</gene>
<dbReference type="SFLD" id="SFLDG01129">
    <property type="entry name" value="C1.5:_HAD__Beta-PGM__Phosphata"/>
    <property type="match status" value="1"/>
</dbReference>
<dbReference type="InterPro" id="IPR036412">
    <property type="entry name" value="HAD-like_sf"/>
</dbReference>
<keyword evidence="2" id="KW-1185">Reference proteome</keyword>
<dbReference type="RefSeq" id="WP_088617966.1">
    <property type="nucleotide sequence ID" value="NZ_CP022129.1"/>
</dbReference>
<dbReference type="CDD" id="cd07505">
    <property type="entry name" value="HAD_BPGM-like"/>
    <property type="match status" value="1"/>
</dbReference>
<dbReference type="Pfam" id="PF00702">
    <property type="entry name" value="Hydrolase"/>
    <property type="match status" value="1"/>
</dbReference>
<name>A0A1Z4BV11_9GAMM</name>
<dbReference type="AlphaFoldDB" id="A0A1Z4BV11"/>
<evidence type="ECO:0000313" key="1">
    <source>
        <dbReference type="EMBL" id="ASF45083.1"/>
    </source>
</evidence>
<dbReference type="EMBL" id="CP022129">
    <property type="protein sequence ID" value="ASF45083.1"/>
    <property type="molecule type" value="Genomic_DNA"/>
</dbReference>
<protein>
    <submittedName>
        <fullName evidence="1">Haloacid dehalogenase</fullName>
    </submittedName>
</protein>
<dbReference type="SFLD" id="SFLDS00003">
    <property type="entry name" value="Haloacid_Dehalogenase"/>
    <property type="match status" value="1"/>
</dbReference>
<proteinExistence type="predicted"/>
<accession>A0A1Z4BV11</accession>
<dbReference type="PANTHER" id="PTHR18901:SF38">
    <property type="entry name" value="PSEUDOURIDINE-5'-PHOSPHATASE"/>
    <property type="match status" value="1"/>
</dbReference>
<dbReference type="KEGG" id="mpsy:CEK71_02830"/>
<organism evidence="1 2">
    <name type="scientific">Methylovulum psychrotolerans</name>
    <dbReference type="NCBI Taxonomy" id="1704499"/>
    <lineage>
        <taxon>Bacteria</taxon>
        <taxon>Pseudomonadati</taxon>
        <taxon>Pseudomonadota</taxon>
        <taxon>Gammaproteobacteria</taxon>
        <taxon>Methylococcales</taxon>
        <taxon>Methylococcaceae</taxon>
        <taxon>Methylovulum</taxon>
    </lineage>
</organism>
<dbReference type="Gene3D" id="3.40.50.1000">
    <property type="entry name" value="HAD superfamily/HAD-like"/>
    <property type="match status" value="1"/>
</dbReference>
<dbReference type="PANTHER" id="PTHR18901">
    <property type="entry name" value="2-DEOXYGLUCOSE-6-PHOSPHATE PHOSPHATASE 2"/>
    <property type="match status" value="1"/>
</dbReference>